<protein>
    <submittedName>
        <fullName evidence="4">Polar amino acid transport system substrate-binding protein</fullName>
    </submittedName>
</protein>
<keyword evidence="5" id="KW-1185">Reference proteome</keyword>
<dbReference type="Proteomes" id="UP000320593">
    <property type="component" value="Unassembled WGS sequence"/>
</dbReference>
<dbReference type="InterPro" id="IPR001638">
    <property type="entry name" value="Solute-binding_3/MltF_N"/>
</dbReference>
<gene>
    <name evidence="4" type="ORF">JM93_01116</name>
</gene>
<accession>A0A562T962</accession>
<evidence type="ECO:0000256" key="1">
    <source>
        <dbReference type="ARBA" id="ARBA00022729"/>
    </source>
</evidence>
<evidence type="ECO:0000256" key="2">
    <source>
        <dbReference type="SAM" id="SignalP"/>
    </source>
</evidence>
<dbReference type="RefSeq" id="WP_145341174.1">
    <property type="nucleotide sequence ID" value="NZ_SMLY01000086.1"/>
</dbReference>
<comment type="caution">
    <text evidence="4">The sequence shown here is derived from an EMBL/GenBank/DDBJ whole genome shotgun (WGS) entry which is preliminary data.</text>
</comment>
<dbReference type="Gene3D" id="3.40.190.10">
    <property type="entry name" value="Periplasmic binding protein-like II"/>
    <property type="match status" value="2"/>
</dbReference>
<dbReference type="PANTHER" id="PTHR35936">
    <property type="entry name" value="MEMBRANE-BOUND LYTIC MUREIN TRANSGLYCOSYLASE F"/>
    <property type="match status" value="1"/>
</dbReference>
<sequence>MLKQIKALLGLAIVFAAFMGTPSAEEALSPPIHVRVVQDSNFPPFMMSSQTGAAGLYAALVREAGTLMPSFEIHIDAVPWKRALFLTSTSQADVLSGTYHKPAARPWIARYSNPMFNERVFVYCHRDAQPASNDYPLGFKGLVFGNNTGYQTPGPVFFEMVERGDIMLEEDSGTASNLRKLQSHRIDCYVQDETAADSIIEARAYHAIRKIVPVSDEAVFLGLSERFNDLAGEAFLTEFHLALSELKRSGRYDEIIRQIYSKTSTN</sequence>
<dbReference type="Pfam" id="PF00497">
    <property type="entry name" value="SBP_bac_3"/>
    <property type="match status" value="1"/>
</dbReference>
<evidence type="ECO:0000313" key="4">
    <source>
        <dbReference type="EMBL" id="TWI90139.1"/>
    </source>
</evidence>
<reference evidence="4 5" key="1">
    <citation type="submission" date="2019-07" db="EMBL/GenBank/DDBJ databases">
        <title>Genomic Encyclopedia of Archaeal and Bacterial Type Strains, Phase II (KMG-II): from individual species to whole genera.</title>
        <authorList>
            <person name="Goeker M."/>
        </authorList>
    </citation>
    <scope>NUCLEOTIDE SEQUENCE [LARGE SCALE GENOMIC DNA]</scope>
    <source>
        <strain evidence="4 5">ATCC BAA-252</strain>
    </source>
</reference>
<dbReference type="PANTHER" id="PTHR35936:SF25">
    <property type="entry name" value="ABC TRANSPORTER SUBSTRATE-BINDING PROTEIN"/>
    <property type="match status" value="1"/>
</dbReference>
<evidence type="ECO:0000313" key="5">
    <source>
        <dbReference type="Proteomes" id="UP000320593"/>
    </source>
</evidence>
<organism evidence="4 5">
    <name type="scientific">Roseibium hamelinense</name>
    <dbReference type="NCBI Taxonomy" id="150831"/>
    <lineage>
        <taxon>Bacteria</taxon>
        <taxon>Pseudomonadati</taxon>
        <taxon>Pseudomonadota</taxon>
        <taxon>Alphaproteobacteria</taxon>
        <taxon>Hyphomicrobiales</taxon>
        <taxon>Stappiaceae</taxon>
        <taxon>Roseibium</taxon>
    </lineage>
</organism>
<name>A0A562T962_9HYPH</name>
<keyword evidence="1 2" id="KW-0732">Signal</keyword>
<dbReference type="EMBL" id="VLLF01000002">
    <property type="protein sequence ID" value="TWI90139.1"/>
    <property type="molecule type" value="Genomic_DNA"/>
</dbReference>
<feature type="chain" id="PRO_5021977192" evidence="2">
    <location>
        <begin position="27"/>
        <end position="266"/>
    </location>
</feature>
<dbReference type="OrthoDB" id="7340028at2"/>
<feature type="domain" description="Solute-binding protein family 3/N-terminal" evidence="3">
    <location>
        <begin position="34"/>
        <end position="258"/>
    </location>
</feature>
<dbReference type="AlphaFoldDB" id="A0A562T962"/>
<evidence type="ECO:0000259" key="3">
    <source>
        <dbReference type="Pfam" id="PF00497"/>
    </source>
</evidence>
<feature type="signal peptide" evidence="2">
    <location>
        <begin position="1"/>
        <end position="26"/>
    </location>
</feature>
<proteinExistence type="predicted"/>
<dbReference type="SUPFAM" id="SSF53850">
    <property type="entry name" value="Periplasmic binding protein-like II"/>
    <property type="match status" value="1"/>
</dbReference>